<keyword evidence="2" id="KW-0496">Mitochondrion</keyword>
<dbReference type="AlphaFoldDB" id="A0A1S6KBI0"/>
<protein>
    <submittedName>
        <fullName evidence="2">ATP synthase subunit 8</fullName>
    </submittedName>
</protein>
<sequence>MPQMSPIFWLSLLFFFLMILMLFLVLNYSIKPFKIFAKPPMNFILHKSSWKL</sequence>
<reference evidence="2" key="1">
    <citation type="submission" date="2016-12" db="EMBL/GenBank/DDBJ databases">
        <title>Potamiscus motuoense mitochondrion, complete genome.</title>
        <authorList>
            <person name="Wang Y."/>
            <person name="Nie Z.H."/>
            <person name="Bai J."/>
            <person name="Zou J.X."/>
            <person name="Zhu C.C."/>
            <person name="Zhou X.M."/>
        </authorList>
    </citation>
    <scope>NUCLEOTIDE SEQUENCE</scope>
</reference>
<organism evidence="2">
    <name type="scientific">Potamiscus motuoensis</name>
    <dbReference type="NCBI Taxonomy" id="1962060"/>
    <lineage>
        <taxon>Eukaryota</taxon>
        <taxon>Metazoa</taxon>
        <taxon>Ecdysozoa</taxon>
        <taxon>Arthropoda</taxon>
        <taxon>Crustacea</taxon>
        <taxon>Multicrustacea</taxon>
        <taxon>Malacostraca</taxon>
        <taxon>Eumalacostraca</taxon>
        <taxon>Eucarida</taxon>
        <taxon>Decapoda</taxon>
        <taxon>Pleocyemata</taxon>
        <taxon>Brachyura</taxon>
        <taxon>Eubrachyura</taxon>
        <taxon>Potamoidea</taxon>
        <taxon>Potamidae</taxon>
        <taxon>Potamiscus</taxon>
    </lineage>
</organism>
<gene>
    <name evidence="2" type="primary">ATP8</name>
</gene>
<evidence type="ECO:0000256" key="1">
    <source>
        <dbReference type="SAM" id="Phobius"/>
    </source>
</evidence>
<dbReference type="EMBL" id="KY285013">
    <property type="protein sequence ID" value="AQT00502.1"/>
    <property type="molecule type" value="Genomic_DNA"/>
</dbReference>
<keyword evidence="1" id="KW-1133">Transmembrane helix</keyword>
<keyword evidence="1" id="KW-0812">Transmembrane</keyword>
<feature type="transmembrane region" description="Helical" evidence="1">
    <location>
        <begin position="6"/>
        <end position="28"/>
    </location>
</feature>
<geneLocation type="mitochondrion" evidence="2"/>
<keyword evidence="1" id="KW-0472">Membrane</keyword>
<evidence type="ECO:0000313" key="2">
    <source>
        <dbReference type="EMBL" id="AQT00502.1"/>
    </source>
</evidence>
<accession>A0A1S6KBI0</accession>
<proteinExistence type="predicted"/>
<name>A0A1S6KBI0_9EUCA</name>